<keyword evidence="3" id="KW-1185">Reference proteome</keyword>
<dbReference type="AlphaFoldDB" id="A0A254THV3"/>
<dbReference type="Proteomes" id="UP000197535">
    <property type="component" value="Unassembled WGS sequence"/>
</dbReference>
<comment type="caution">
    <text evidence="2">The sequence shown here is derived from an EMBL/GenBank/DDBJ whole genome shotgun (WGS) entry which is preliminary data.</text>
</comment>
<dbReference type="RefSeq" id="WP_088708611.1">
    <property type="nucleotide sequence ID" value="NZ_LSTO01000001.1"/>
</dbReference>
<accession>A0A254THV3</accession>
<organism evidence="2 3">
    <name type="scientific">Noviherbaspirillum denitrificans</name>
    <dbReference type="NCBI Taxonomy" id="1968433"/>
    <lineage>
        <taxon>Bacteria</taxon>
        <taxon>Pseudomonadati</taxon>
        <taxon>Pseudomonadota</taxon>
        <taxon>Betaproteobacteria</taxon>
        <taxon>Burkholderiales</taxon>
        <taxon>Oxalobacteraceae</taxon>
        <taxon>Noviherbaspirillum</taxon>
    </lineage>
</organism>
<feature type="region of interest" description="Disordered" evidence="1">
    <location>
        <begin position="66"/>
        <end position="94"/>
    </location>
</feature>
<evidence type="ECO:0000256" key="1">
    <source>
        <dbReference type="SAM" id="MobiDB-lite"/>
    </source>
</evidence>
<sequence length="94" mass="9802">MQELIVAVAVAGAAAFLLKRYVPRALSGAVLRSAVRLASRSGHANLADRLERASTNLQRASACGGCSGCGSKDKPDSQGRHGISVEALRRSAKR</sequence>
<gene>
    <name evidence="2" type="ORF">AYR66_22005</name>
</gene>
<dbReference type="Pfam" id="PF20228">
    <property type="entry name" value="DUF6587"/>
    <property type="match status" value="1"/>
</dbReference>
<dbReference type="InterPro" id="IPR046494">
    <property type="entry name" value="DUF6587"/>
</dbReference>
<reference evidence="2 3" key="1">
    <citation type="submission" date="2016-02" db="EMBL/GenBank/DDBJ databases">
        <authorList>
            <person name="Wen L."/>
            <person name="He K."/>
            <person name="Yang H."/>
        </authorList>
    </citation>
    <scope>NUCLEOTIDE SEQUENCE [LARGE SCALE GENOMIC DNA]</scope>
    <source>
        <strain evidence="2 3">TSA40</strain>
    </source>
</reference>
<evidence type="ECO:0000313" key="3">
    <source>
        <dbReference type="Proteomes" id="UP000197535"/>
    </source>
</evidence>
<dbReference type="EMBL" id="LSTO01000001">
    <property type="protein sequence ID" value="OWW21767.1"/>
    <property type="molecule type" value="Genomic_DNA"/>
</dbReference>
<evidence type="ECO:0000313" key="2">
    <source>
        <dbReference type="EMBL" id="OWW21767.1"/>
    </source>
</evidence>
<protein>
    <submittedName>
        <fullName evidence="2">Uncharacterized protein</fullName>
    </submittedName>
</protein>
<name>A0A254THV3_9BURK</name>
<proteinExistence type="predicted"/>